<feature type="signal peptide" evidence="1">
    <location>
        <begin position="1"/>
        <end position="22"/>
    </location>
</feature>
<dbReference type="Proteomes" id="UP001240639">
    <property type="component" value="Unassembled WGS sequence"/>
</dbReference>
<sequence>MTRLALASITVFALFACSPGQTTPDDPAPQQTAIPVEPDGGIGDGAPPLPELIGTIPPRFRGVWDFVEGSCAPASDLRIEIGEDSITFYESAGQLTGIEDSGTGSVIVTLAMEGEGETWEERRELVLEDGGARLLVLDPADPSAGRDLPRKRCDN</sequence>
<feature type="chain" id="PRO_5046627823" description="Lipoprotein" evidence="1">
    <location>
        <begin position="23"/>
        <end position="155"/>
    </location>
</feature>
<gene>
    <name evidence="2" type="ORF">Q9K02_03950</name>
</gene>
<dbReference type="RefSeq" id="WP_305931720.1">
    <property type="nucleotide sequence ID" value="NZ_JAVAIM010000001.1"/>
</dbReference>
<accession>A0ABT9HMB0</accession>
<evidence type="ECO:0000313" key="3">
    <source>
        <dbReference type="Proteomes" id="UP001240639"/>
    </source>
</evidence>
<comment type="caution">
    <text evidence="2">The sequence shown here is derived from an EMBL/GenBank/DDBJ whole genome shotgun (WGS) entry which is preliminary data.</text>
</comment>
<protein>
    <recommendedName>
        <fullName evidence="4">Lipoprotein</fullName>
    </recommendedName>
</protein>
<keyword evidence="1" id="KW-0732">Signal</keyword>
<name>A0ABT9HMB0_9SPHN</name>
<reference evidence="2 3" key="1">
    <citation type="submission" date="2023-08" db="EMBL/GenBank/DDBJ databases">
        <title>genomic of G39.</title>
        <authorList>
            <person name="Wang Y."/>
        </authorList>
    </citation>
    <scope>NUCLEOTIDE SEQUENCE [LARGE SCALE GENOMIC DNA]</scope>
    <source>
        <strain evidence="2 3">G39</strain>
    </source>
</reference>
<evidence type="ECO:0000256" key="1">
    <source>
        <dbReference type="SAM" id="SignalP"/>
    </source>
</evidence>
<organism evidence="2 3">
    <name type="scientific">Qipengyuania profundimaris</name>
    <dbReference type="NCBI Taxonomy" id="3067652"/>
    <lineage>
        <taxon>Bacteria</taxon>
        <taxon>Pseudomonadati</taxon>
        <taxon>Pseudomonadota</taxon>
        <taxon>Alphaproteobacteria</taxon>
        <taxon>Sphingomonadales</taxon>
        <taxon>Erythrobacteraceae</taxon>
        <taxon>Qipengyuania</taxon>
    </lineage>
</organism>
<keyword evidence="3" id="KW-1185">Reference proteome</keyword>
<dbReference type="PROSITE" id="PS51257">
    <property type="entry name" value="PROKAR_LIPOPROTEIN"/>
    <property type="match status" value="1"/>
</dbReference>
<evidence type="ECO:0008006" key="4">
    <source>
        <dbReference type="Google" id="ProtNLM"/>
    </source>
</evidence>
<dbReference type="EMBL" id="JAVAIM010000001">
    <property type="protein sequence ID" value="MDP4574289.1"/>
    <property type="molecule type" value="Genomic_DNA"/>
</dbReference>
<proteinExistence type="predicted"/>
<evidence type="ECO:0000313" key="2">
    <source>
        <dbReference type="EMBL" id="MDP4574289.1"/>
    </source>
</evidence>